<feature type="compositionally biased region" description="Gly residues" evidence="1">
    <location>
        <begin position="72"/>
        <end position="81"/>
    </location>
</feature>
<reference evidence="2" key="1">
    <citation type="submission" date="2023-10" db="EMBL/GenBank/DDBJ databases">
        <authorList>
            <person name="Chen Y."/>
            <person name="Shah S."/>
            <person name="Dougan E. K."/>
            <person name="Thang M."/>
            <person name="Chan C."/>
        </authorList>
    </citation>
    <scope>NUCLEOTIDE SEQUENCE [LARGE SCALE GENOMIC DNA]</scope>
</reference>
<keyword evidence="3" id="KW-1185">Reference proteome</keyword>
<comment type="caution">
    <text evidence="2">The sequence shown here is derived from an EMBL/GenBank/DDBJ whole genome shotgun (WGS) entry which is preliminary data.</text>
</comment>
<accession>A0ABN9PVN6</accession>
<dbReference type="EMBL" id="CAUYUJ010001725">
    <property type="protein sequence ID" value="CAK0797295.1"/>
    <property type="molecule type" value="Genomic_DNA"/>
</dbReference>
<name>A0ABN9PVN6_9DINO</name>
<evidence type="ECO:0000313" key="2">
    <source>
        <dbReference type="EMBL" id="CAK0797295.1"/>
    </source>
</evidence>
<dbReference type="Proteomes" id="UP001189429">
    <property type="component" value="Unassembled WGS sequence"/>
</dbReference>
<sequence length="158" mass="17474">RKHGATLPVRLLSVRPGLATRAVRRRRVPGRDQRGPGAGRREVRGARRWASAARRRGSGCASVQEGHRGRGHVGGGGGGQGHHAMASLELPRDEVRLAVVRRRGGVDTRWRGDHHAHWRLEGPEGGDSEGGRLLRVSRRHDLHLERHQVHQQALQLPL</sequence>
<protein>
    <submittedName>
        <fullName evidence="2">Uncharacterized protein</fullName>
    </submittedName>
</protein>
<feature type="non-terminal residue" evidence="2">
    <location>
        <position position="1"/>
    </location>
</feature>
<feature type="compositionally biased region" description="Low complexity" evidence="1">
    <location>
        <begin position="48"/>
        <end position="62"/>
    </location>
</feature>
<proteinExistence type="predicted"/>
<feature type="non-terminal residue" evidence="2">
    <location>
        <position position="158"/>
    </location>
</feature>
<organism evidence="2 3">
    <name type="scientific">Prorocentrum cordatum</name>
    <dbReference type="NCBI Taxonomy" id="2364126"/>
    <lineage>
        <taxon>Eukaryota</taxon>
        <taxon>Sar</taxon>
        <taxon>Alveolata</taxon>
        <taxon>Dinophyceae</taxon>
        <taxon>Prorocentrales</taxon>
        <taxon>Prorocentraceae</taxon>
        <taxon>Prorocentrum</taxon>
    </lineage>
</organism>
<evidence type="ECO:0000256" key="1">
    <source>
        <dbReference type="SAM" id="MobiDB-lite"/>
    </source>
</evidence>
<feature type="compositionally biased region" description="Basic and acidic residues" evidence="1">
    <location>
        <begin position="29"/>
        <end position="45"/>
    </location>
</feature>
<feature type="region of interest" description="Disordered" evidence="1">
    <location>
        <begin position="24"/>
        <end position="82"/>
    </location>
</feature>
<gene>
    <name evidence="2" type="ORF">PCOR1329_LOCUS6429</name>
</gene>
<evidence type="ECO:0000313" key="3">
    <source>
        <dbReference type="Proteomes" id="UP001189429"/>
    </source>
</evidence>